<organism evidence="3 4">
    <name type="scientific">Dichotomicrobium thermohalophilum</name>
    <dbReference type="NCBI Taxonomy" id="933063"/>
    <lineage>
        <taxon>Bacteria</taxon>
        <taxon>Pseudomonadati</taxon>
        <taxon>Pseudomonadota</taxon>
        <taxon>Alphaproteobacteria</taxon>
        <taxon>Hyphomicrobiales</taxon>
        <taxon>Hyphomicrobiaceae</taxon>
        <taxon>Dichotomicrobium</taxon>
    </lineage>
</organism>
<comment type="caution">
    <text evidence="3">The sequence shown here is derived from an EMBL/GenBank/DDBJ whole genome shotgun (WGS) entry which is preliminary data.</text>
</comment>
<sequence>MAKVADSRHVDARRGSVYPHPFRDQLEGRLKRRLGDIVGLRQFGVNLVTLEPGAWSSQRHWHEKEDEFVYILTGEATLVTDDGEQTLGPGMFAGFPAGEANAHRLANNTDTPVVYLEIGTRTLDERAYYPDVQMKAHKVDGKWVFTRNDGTPY</sequence>
<evidence type="ECO:0000313" key="4">
    <source>
        <dbReference type="Proteomes" id="UP000266273"/>
    </source>
</evidence>
<dbReference type="InterPro" id="IPR014710">
    <property type="entry name" value="RmlC-like_jellyroll"/>
</dbReference>
<evidence type="ECO:0000256" key="1">
    <source>
        <dbReference type="ARBA" id="ARBA00022723"/>
    </source>
</evidence>
<dbReference type="RefSeq" id="WP_119060397.1">
    <property type="nucleotide sequence ID" value="NZ_QXDF01000001.1"/>
</dbReference>
<proteinExistence type="predicted"/>
<evidence type="ECO:0000313" key="3">
    <source>
        <dbReference type="EMBL" id="RIA55501.1"/>
    </source>
</evidence>
<protein>
    <submittedName>
        <fullName evidence="3">Putative cupin superfamily protein</fullName>
    </submittedName>
</protein>
<dbReference type="SUPFAM" id="SSF51182">
    <property type="entry name" value="RmlC-like cupins"/>
    <property type="match status" value="1"/>
</dbReference>
<gene>
    <name evidence="3" type="ORF">BXY53_0567</name>
</gene>
<dbReference type="Pfam" id="PF07883">
    <property type="entry name" value="Cupin_2"/>
    <property type="match status" value="1"/>
</dbReference>
<reference evidence="3 4" key="1">
    <citation type="submission" date="2018-08" db="EMBL/GenBank/DDBJ databases">
        <title>Genomic Encyclopedia of Archaeal and Bacterial Type Strains, Phase II (KMG-II): from individual species to whole genera.</title>
        <authorList>
            <person name="Goeker M."/>
        </authorList>
    </citation>
    <scope>NUCLEOTIDE SEQUENCE [LARGE SCALE GENOMIC DNA]</scope>
    <source>
        <strain evidence="3 4">DSM 5002</strain>
    </source>
</reference>
<dbReference type="Gene3D" id="2.60.120.10">
    <property type="entry name" value="Jelly Rolls"/>
    <property type="match status" value="1"/>
</dbReference>
<dbReference type="GO" id="GO:0046872">
    <property type="term" value="F:metal ion binding"/>
    <property type="evidence" value="ECO:0007669"/>
    <property type="project" value="UniProtKB-KW"/>
</dbReference>
<keyword evidence="4" id="KW-1185">Reference proteome</keyword>
<dbReference type="Proteomes" id="UP000266273">
    <property type="component" value="Unassembled WGS sequence"/>
</dbReference>
<dbReference type="CDD" id="cd02224">
    <property type="entry name" value="cupin_SPO2919-like"/>
    <property type="match status" value="1"/>
</dbReference>
<dbReference type="InterPro" id="IPR013096">
    <property type="entry name" value="Cupin_2"/>
</dbReference>
<dbReference type="PANTHER" id="PTHR35848">
    <property type="entry name" value="OXALATE-BINDING PROTEIN"/>
    <property type="match status" value="1"/>
</dbReference>
<dbReference type="EMBL" id="QXDF01000001">
    <property type="protein sequence ID" value="RIA55501.1"/>
    <property type="molecule type" value="Genomic_DNA"/>
</dbReference>
<keyword evidence="1" id="KW-0479">Metal-binding</keyword>
<evidence type="ECO:0000259" key="2">
    <source>
        <dbReference type="Pfam" id="PF07883"/>
    </source>
</evidence>
<dbReference type="AlphaFoldDB" id="A0A397QBA5"/>
<dbReference type="InterPro" id="IPR051610">
    <property type="entry name" value="GPI/OXD"/>
</dbReference>
<dbReference type="InterPro" id="IPR011051">
    <property type="entry name" value="RmlC_Cupin_sf"/>
</dbReference>
<dbReference type="PANTHER" id="PTHR35848:SF9">
    <property type="entry name" value="SLL1358 PROTEIN"/>
    <property type="match status" value="1"/>
</dbReference>
<name>A0A397QBA5_9HYPH</name>
<feature type="domain" description="Cupin type-2" evidence="2">
    <location>
        <begin position="47"/>
        <end position="118"/>
    </location>
</feature>
<accession>A0A397QBA5</accession>
<dbReference type="OrthoDB" id="5290459at2"/>